<dbReference type="SUPFAM" id="SSF56176">
    <property type="entry name" value="FAD-binding/transporter-associated domain-like"/>
    <property type="match status" value="1"/>
</dbReference>
<organism evidence="8">
    <name type="scientific">Streptomyces sp. R39</name>
    <dbReference type="NCBI Taxonomy" id="3238631"/>
    <lineage>
        <taxon>Bacteria</taxon>
        <taxon>Bacillati</taxon>
        <taxon>Actinomycetota</taxon>
        <taxon>Actinomycetes</taxon>
        <taxon>Kitasatosporales</taxon>
        <taxon>Streptomycetaceae</taxon>
        <taxon>Streptomyces</taxon>
    </lineage>
</organism>
<dbReference type="InterPro" id="IPR016169">
    <property type="entry name" value="FAD-bd_PCMH_sub2"/>
</dbReference>
<dbReference type="EMBL" id="CP163441">
    <property type="protein sequence ID" value="XDQ44409.1"/>
    <property type="molecule type" value="Genomic_DNA"/>
</dbReference>
<keyword evidence="5" id="KW-0560">Oxidoreductase</keyword>
<dbReference type="Pfam" id="PF08031">
    <property type="entry name" value="BBE"/>
    <property type="match status" value="1"/>
</dbReference>
<feature type="signal peptide" evidence="6">
    <location>
        <begin position="1"/>
        <end position="40"/>
    </location>
</feature>
<dbReference type="Pfam" id="PF01565">
    <property type="entry name" value="FAD_binding_4"/>
    <property type="match status" value="1"/>
</dbReference>
<keyword evidence="4" id="KW-0274">FAD</keyword>
<evidence type="ECO:0000256" key="3">
    <source>
        <dbReference type="ARBA" id="ARBA00022630"/>
    </source>
</evidence>
<name>A0AB39QP34_9ACTN</name>
<dbReference type="GO" id="GO:0071949">
    <property type="term" value="F:FAD binding"/>
    <property type="evidence" value="ECO:0007669"/>
    <property type="project" value="InterPro"/>
</dbReference>
<dbReference type="GO" id="GO:0016491">
    <property type="term" value="F:oxidoreductase activity"/>
    <property type="evidence" value="ECO:0007669"/>
    <property type="project" value="UniProtKB-KW"/>
</dbReference>
<evidence type="ECO:0000256" key="2">
    <source>
        <dbReference type="ARBA" id="ARBA00005466"/>
    </source>
</evidence>
<dbReference type="Gene3D" id="3.30.465.10">
    <property type="match status" value="1"/>
</dbReference>
<dbReference type="InterPro" id="IPR006311">
    <property type="entry name" value="TAT_signal"/>
</dbReference>
<dbReference type="InterPro" id="IPR016166">
    <property type="entry name" value="FAD-bd_PCMH"/>
</dbReference>
<evidence type="ECO:0000256" key="5">
    <source>
        <dbReference type="ARBA" id="ARBA00023002"/>
    </source>
</evidence>
<reference evidence="8" key="1">
    <citation type="submission" date="2024-07" db="EMBL/GenBank/DDBJ databases">
        <authorList>
            <person name="Yu S.T."/>
        </authorList>
    </citation>
    <scope>NUCLEOTIDE SEQUENCE</scope>
    <source>
        <strain evidence="8">R39</strain>
    </source>
</reference>
<dbReference type="Gene3D" id="3.40.462.20">
    <property type="match status" value="1"/>
</dbReference>
<keyword evidence="3" id="KW-0285">Flavoprotein</keyword>
<accession>A0AB39QP34</accession>
<evidence type="ECO:0000259" key="7">
    <source>
        <dbReference type="PROSITE" id="PS51387"/>
    </source>
</evidence>
<feature type="domain" description="FAD-binding PCMH-type" evidence="7">
    <location>
        <begin position="77"/>
        <end position="257"/>
    </location>
</feature>
<comment type="cofactor">
    <cofactor evidence="1">
        <name>FAD</name>
        <dbReference type="ChEBI" id="CHEBI:57692"/>
    </cofactor>
</comment>
<dbReference type="InterPro" id="IPR050416">
    <property type="entry name" value="FAD-linked_Oxidoreductase"/>
</dbReference>
<dbReference type="PANTHER" id="PTHR42973">
    <property type="entry name" value="BINDING OXIDOREDUCTASE, PUTATIVE (AFU_ORTHOLOGUE AFUA_1G17690)-RELATED"/>
    <property type="match status" value="1"/>
</dbReference>
<comment type="similarity">
    <text evidence="2">Belongs to the oxygen-dependent FAD-linked oxidoreductase family.</text>
</comment>
<dbReference type="AlphaFoldDB" id="A0AB39QP34"/>
<dbReference type="InterPro" id="IPR006094">
    <property type="entry name" value="Oxid_FAD_bind_N"/>
</dbReference>
<dbReference type="InterPro" id="IPR036318">
    <property type="entry name" value="FAD-bd_PCMH-like_sf"/>
</dbReference>
<protein>
    <submittedName>
        <fullName evidence="8">FAD-binding oxidoreductase</fullName>
    </submittedName>
</protein>
<dbReference type="PROSITE" id="PS51318">
    <property type="entry name" value="TAT"/>
    <property type="match status" value="1"/>
</dbReference>
<evidence type="ECO:0000256" key="1">
    <source>
        <dbReference type="ARBA" id="ARBA00001974"/>
    </source>
</evidence>
<evidence type="ECO:0000313" key="8">
    <source>
        <dbReference type="EMBL" id="XDQ44409.1"/>
    </source>
</evidence>
<feature type="chain" id="PRO_5044297282" evidence="6">
    <location>
        <begin position="41"/>
        <end position="546"/>
    </location>
</feature>
<dbReference type="PANTHER" id="PTHR42973:SF39">
    <property type="entry name" value="FAD-BINDING PCMH-TYPE DOMAIN-CONTAINING PROTEIN"/>
    <property type="match status" value="1"/>
</dbReference>
<dbReference type="RefSeq" id="WP_369223322.1">
    <property type="nucleotide sequence ID" value="NZ_CP163441.1"/>
</dbReference>
<gene>
    <name evidence="8" type="ORF">AB5J52_20290</name>
</gene>
<evidence type="ECO:0000256" key="4">
    <source>
        <dbReference type="ARBA" id="ARBA00022827"/>
    </source>
</evidence>
<evidence type="ECO:0000256" key="6">
    <source>
        <dbReference type="SAM" id="SignalP"/>
    </source>
</evidence>
<sequence length="546" mass="57952">MTRQQQPARRPAAGLTRRGLIGSAAAAGAGAALLPAPARAADETTTVTTTAAPAAVTVDAADARYLDLTSRGYNARFTAAPDSVRLVHSTDQVVAVVQEAVRGGKRVAVRGGGHCLDGLVDDPDVRILVDMSGMDAVRYDPARRAFLVEGGATLGHVYRTLYLEWGVALPGGTCPTVGVGGHVSGGGYGAMCRQHGAVVDHLYAVEVVTVDASGTARAVVATREADDPHRELWWAHTGGGGGTFGIVTRYWFRSPGATGSDPATLLPRPPKTLLKSTVTVKWSDLTEAAFTALVADHGTWHARNSVAGSAYDSLHSVLILYNRVQGAVVLSSQIDGTLPDASALLDGYVTAVAGGIGAPYTEVRSSWPWLKTTLKDPYDTGLYNRTKSKGAYLRKGWSAAQAATLYGHLSDAGYDGHAGILLYSYGGKVNTVASSATALAQRDSVLKANFTTYWPDAASDDRHVTWMRNLYRDLYADTGGVPVPNDTNDGSYINYPDTDLTDPAWNTSGVSWQSLYFKDNLARLRAVKAAWDPHDVFHHRLSVTAP</sequence>
<dbReference type="InterPro" id="IPR012951">
    <property type="entry name" value="BBE"/>
</dbReference>
<dbReference type="PROSITE" id="PS51387">
    <property type="entry name" value="FAD_PCMH"/>
    <property type="match status" value="1"/>
</dbReference>
<proteinExistence type="inferred from homology"/>
<keyword evidence="6" id="KW-0732">Signal</keyword>